<dbReference type="KEGG" id="tio:INP52_06760"/>
<feature type="domain" description="Major facilitator superfamily (MFS) profile" evidence="8">
    <location>
        <begin position="1"/>
        <end position="404"/>
    </location>
</feature>
<dbReference type="PROSITE" id="PS50850">
    <property type="entry name" value="MFS"/>
    <property type="match status" value="1"/>
</dbReference>
<name>A0A7S7M7D3_9ACTN</name>
<feature type="transmembrane region" description="Helical" evidence="7">
    <location>
        <begin position="354"/>
        <end position="376"/>
    </location>
</feature>
<feature type="region of interest" description="Disordered" evidence="6">
    <location>
        <begin position="190"/>
        <end position="216"/>
    </location>
</feature>
<feature type="transmembrane region" description="Helical" evidence="7">
    <location>
        <begin position="74"/>
        <end position="93"/>
    </location>
</feature>
<sequence length="404" mass="40964">MIVARRRSLILGMGAALLLFMGLIYAYSVLLAPLKGTFGWDVASMTLVFALSIISFTVGGIVSGELVRRGWERGGLALGAALLAAGFWGTSAVDGASGLLVVCATYGVTASAGIGIVYNIVIPTVTSWFPDRVGLAQGICLMGFGSGGFVLGPLVTHLYALLDWRVVIRGSGVALAALALAAAVVMRPPTDEGRRAAPGPPSPSGPRTPAKSAPAEQGAAAMLRDRTFYLLYAFLFLLGCVGMGVTGIGRELPLSLGASDLEAALVIGCVNVGSGLGRLGGGAALDRLGRSRTMRGVGALGLAGPVAMIFSLATGSLALQAVACLLTGVSWGAAVVSMPFVTRTRWGQRGMAQNMALVNTYSVFASLVGSWGTGLLSAAAGSYVPALLVMALMGAASVAVARAL</sequence>
<keyword evidence="10" id="KW-1185">Reference proteome</keyword>
<reference evidence="9 10" key="1">
    <citation type="submission" date="2020-10" db="EMBL/GenBank/DDBJ databases">
        <title>Olsenella immobilis sp.nov., isolated from the mud in a fermentation cellar used for the production of Chinese strong-flavoured liquor.</title>
        <authorList>
            <person name="Lu L."/>
        </authorList>
    </citation>
    <scope>NUCLEOTIDE SEQUENCE [LARGE SCALE GENOMIC DNA]</scope>
    <source>
        <strain evidence="9 10">LZLJ-2</strain>
    </source>
</reference>
<dbReference type="InterPro" id="IPR020846">
    <property type="entry name" value="MFS_dom"/>
</dbReference>
<accession>A0A7S7M7D3</accession>
<feature type="transmembrane region" description="Helical" evidence="7">
    <location>
        <begin position="261"/>
        <end position="281"/>
    </location>
</feature>
<feature type="transmembrane region" description="Helical" evidence="7">
    <location>
        <begin position="133"/>
        <end position="160"/>
    </location>
</feature>
<evidence type="ECO:0000256" key="7">
    <source>
        <dbReference type="SAM" id="Phobius"/>
    </source>
</evidence>
<dbReference type="PANTHER" id="PTHR43385:SF1">
    <property type="entry name" value="RIBOFLAVIN TRANSPORTER RIBJ"/>
    <property type="match status" value="1"/>
</dbReference>
<feature type="transmembrane region" description="Helical" evidence="7">
    <location>
        <begin position="382"/>
        <end position="401"/>
    </location>
</feature>
<evidence type="ECO:0000256" key="3">
    <source>
        <dbReference type="ARBA" id="ARBA00022692"/>
    </source>
</evidence>
<dbReference type="Gene3D" id="1.20.1250.20">
    <property type="entry name" value="MFS general substrate transporter like domains"/>
    <property type="match status" value="2"/>
</dbReference>
<proteinExistence type="predicted"/>
<dbReference type="AlphaFoldDB" id="A0A7S7M7D3"/>
<evidence type="ECO:0000256" key="2">
    <source>
        <dbReference type="ARBA" id="ARBA00022448"/>
    </source>
</evidence>
<protein>
    <submittedName>
        <fullName evidence="9">MFS transporter</fullName>
    </submittedName>
</protein>
<dbReference type="InterPro" id="IPR011701">
    <property type="entry name" value="MFS"/>
</dbReference>
<feature type="transmembrane region" description="Helical" evidence="7">
    <location>
        <begin position="293"/>
        <end position="313"/>
    </location>
</feature>
<keyword evidence="3 7" id="KW-0812">Transmembrane</keyword>
<dbReference type="Proteomes" id="UP000593735">
    <property type="component" value="Chromosome"/>
</dbReference>
<dbReference type="EMBL" id="CP063767">
    <property type="protein sequence ID" value="QOY60114.1"/>
    <property type="molecule type" value="Genomic_DNA"/>
</dbReference>
<keyword evidence="4 7" id="KW-1133">Transmembrane helix</keyword>
<dbReference type="PANTHER" id="PTHR43385">
    <property type="entry name" value="RIBOFLAVIN TRANSPORTER RIBJ"/>
    <property type="match status" value="1"/>
</dbReference>
<dbReference type="InterPro" id="IPR052983">
    <property type="entry name" value="MFS_Riboflavin_Transporter"/>
</dbReference>
<dbReference type="GO" id="GO:0005886">
    <property type="term" value="C:plasma membrane"/>
    <property type="evidence" value="ECO:0007669"/>
    <property type="project" value="UniProtKB-SubCell"/>
</dbReference>
<feature type="transmembrane region" description="Helical" evidence="7">
    <location>
        <begin position="99"/>
        <end position="121"/>
    </location>
</feature>
<feature type="transmembrane region" description="Helical" evidence="7">
    <location>
        <begin position="319"/>
        <end position="342"/>
    </location>
</feature>
<dbReference type="GO" id="GO:0022857">
    <property type="term" value="F:transmembrane transporter activity"/>
    <property type="evidence" value="ECO:0007669"/>
    <property type="project" value="InterPro"/>
</dbReference>
<comment type="subcellular location">
    <subcellularLocation>
        <location evidence="1">Cell membrane</location>
        <topology evidence="1">Multi-pass membrane protein</topology>
    </subcellularLocation>
</comment>
<organism evidence="9 10">
    <name type="scientific">Thermophilibacter immobilis</name>
    <dbReference type="NCBI Taxonomy" id="2779519"/>
    <lineage>
        <taxon>Bacteria</taxon>
        <taxon>Bacillati</taxon>
        <taxon>Actinomycetota</taxon>
        <taxon>Coriobacteriia</taxon>
        <taxon>Coriobacteriales</taxon>
        <taxon>Atopobiaceae</taxon>
        <taxon>Thermophilibacter</taxon>
    </lineage>
</organism>
<evidence type="ECO:0000313" key="9">
    <source>
        <dbReference type="EMBL" id="QOY60114.1"/>
    </source>
</evidence>
<dbReference type="RefSeq" id="WP_194370230.1">
    <property type="nucleotide sequence ID" value="NZ_CP063767.1"/>
</dbReference>
<dbReference type="SUPFAM" id="SSF103473">
    <property type="entry name" value="MFS general substrate transporter"/>
    <property type="match status" value="1"/>
</dbReference>
<evidence type="ECO:0000256" key="1">
    <source>
        <dbReference type="ARBA" id="ARBA00004651"/>
    </source>
</evidence>
<evidence type="ECO:0000259" key="8">
    <source>
        <dbReference type="PROSITE" id="PS50850"/>
    </source>
</evidence>
<evidence type="ECO:0000313" key="10">
    <source>
        <dbReference type="Proteomes" id="UP000593735"/>
    </source>
</evidence>
<dbReference type="Pfam" id="PF07690">
    <property type="entry name" value="MFS_1"/>
    <property type="match status" value="1"/>
</dbReference>
<evidence type="ECO:0000256" key="6">
    <source>
        <dbReference type="SAM" id="MobiDB-lite"/>
    </source>
</evidence>
<dbReference type="InterPro" id="IPR036259">
    <property type="entry name" value="MFS_trans_sf"/>
</dbReference>
<feature type="transmembrane region" description="Helical" evidence="7">
    <location>
        <begin position="229"/>
        <end position="249"/>
    </location>
</feature>
<feature type="transmembrane region" description="Helical" evidence="7">
    <location>
        <begin position="42"/>
        <end position="62"/>
    </location>
</feature>
<keyword evidence="5 7" id="KW-0472">Membrane</keyword>
<keyword evidence="2" id="KW-0813">Transport</keyword>
<feature type="transmembrane region" description="Helical" evidence="7">
    <location>
        <begin position="166"/>
        <end position="186"/>
    </location>
</feature>
<evidence type="ECO:0000256" key="4">
    <source>
        <dbReference type="ARBA" id="ARBA00022989"/>
    </source>
</evidence>
<evidence type="ECO:0000256" key="5">
    <source>
        <dbReference type="ARBA" id="ARBA00023136"/>
    </source>
</evidence>
<gene>
    <name evidence="9" type="ORF">INP52_06760</name>
</gene>